<keyword evidence="2" id="KW-0479">Metal-binding</keyword>
<keyword evidence="4 9" id="KW-0863">Zinc-finger</keyword>
<dbReference type="PROSITE" id="PS00028">
    <property type="entry name" value="ZINC_FINGER_C2H2_1"/>
    <property type="match status" value="11"/>
</dbReference>
<accession>A0A226EJB8</accession>
<feature type="domain" description="C2H2-type" evidence="10">
    <location>
        <begin position="277"/>
        <end position="304"/>
    </location>
</feature>
<dbReference type="PANTHER" id="PTHR47772:SF13">
    <property type="entry name" value="GASTRULA ZINC FINGER PROTEIN XLCGF49.1-LIKE-RELATED"/>
    <property type="match status" value="1"/>
</dbReference>
<sequence>MEPILTIIEDPNKDEDEDVSLLQPTNLKIEENTDELDQVMIHDHEVEVGDMVIIKTEQEQEDDDHDDKAVQFESEVKLESPKTSPEITSSKYAAISSKQLKAMKKYSAEIGKDLKTKIISLKNGTFACRICNFSKSALESMRGHLSVHRDGNPFRCPVPTCDRLCHTHALLTQHIKTHLPTARKYRCTLCPAKFKGKSHLKSHIVTHSTVKPYACAVQGCKKRFAQKALLDKHGETHLNLDKREQWVCSECGMQFLSKIGFQHHSNRHKGIERTRNYSCYFCDKKMETPSARSIHLQRHTLERPFPCGQCKMWLASLAGLRSHERTHVKTDPFCCPHCPKKFKWKSDLATHFKMKHNENAPVYQCIHCSYTTVWLRDLERHGRRIHLKLRPHKCPLCPMTFAEKSGRDLHVKMHSSDRSFKCKHCSKGFITLTRLNSHMQMHSENKIPCPKCDSLYKTKLGLDIHLKQKHGIGHKTRDVTCYFCTKLYHGHSGLLKHLRTHTREKPYQCPEPECSKTWLTSGENLTYHLLSKHGKGKPRVIRSDTDERFQCTKCSRSYKYKGDLQKHEKIAHDETAPLHKCTEPGCKYATREKKCLPGHVKAVHLKVTYKCRNCSKRYKKKTDLTKHSRDCQ</sequence>
<evidence type="ECO:0000313" key="11">
    <source>
        <dbReference type="EMBL" id="OXA57732.1"/>
    </source>
</evidence>
<dbReference type="OrthoDB" id="3565419at2759"/>
<evidence type="ECO:0000313" key="12">
    <source>
        <dbReference type="Proteomes" id="UP000198287"/>
    </source>
</evidence>
<evidence type="ECO:0000256" key="8">
    <source>
        <dbReference type="ARBA" id="ARBA00023242"/>
    </source>
</evidence>
<keyword evidence="8" id="KW-0539">Nucleus</keyword>
<feature type="domain" description="C2H2-type" evidence="10">
    <location>
        <begin position="392"/>
        <end position="419"/>
    </location>
</feature>
<evidence type="ECO:0000256" key="7">
    <source>
        <dbReference type="ARBA" id="ARBA00023163"/>
    </source>
</evidence>
<feature type="domain" description="C2H2-type" evidence="10">
    <location>
        <begin position="609"/>
        <end position="632"/>
    </location>
</feature>
<protein>
    <submittedName>
        <fullName evidence="11">Zinc finger protein 26</fullName>
    </submittedName>
</protein>
<dbReference type="InterPro" id="IPR013087">
    <property type="entry name" value="Znf_C2H2_type"/>
</dbReference>
<dbReference type="GO" id="GO:0005634">
    <property type="term" value="C:nucleus"/>
    <property type="evidence" value="ECO:0007669"/>
    <property type="project" value="UniProtKB-SubCell"/>
</dbReference>
<dbReference type="EMBL" id="LNIX01000003">
    <property type="protein sequence ID" value="OXA57732.1"/>
    <property type="molecule type" value="Genomic_DNA"/>
</dbReference>
<evidence type="ECO:0000259" key="10">
    <source>
        <dbReference type="PROSITE" id="PS50157"/>
    </source>
</evidence>
<keyword evidence="5" id="KW-0862">Zinc</keyword>
<feature type="domain" description="C2H2-type" evidence="10">
    <location>
        <begin position="333"/>
        <end position="361"/>
    </location>
</feature>
<dbReference type="Pfam" id="PF13909">
    <property type="entry name" value="zf-H2C2_5"/>
    <property type="match status" value="1"/>
</dbReference>
<name>A0A226EJB8_FOLCA</name>
<evidence type="ECO:0000256" key="9">
    <source>
        <dbReference type="PROSITE-ProRule" id="PRU00042"/>
    </source>
</evidence>
<dbReference type="Pfam" id="PF00096">
    <property type="entry name" value="zf-C2H2"/>
    <property type="match status" value="3"/>
</dbReference>
<feature type="domain" description="C2H2-type" evidence="10">
    <location>
        <begin position="549"/>
        <end position="577"/>
    </location>
</feature>
<reference evidence="11 12" key="1">
    <citation type="submission" date="2015-12" db="EMBL/GenBank/DDBJ databases">
        <title>The genome of Folsomia candida.</title>
        <authorList>
            <person name="Faddeeva A."/>
            <person name="Derks M.F."/>
            <person name="Anvar Y."/>
            <person name="Smit S."/>
            <person name="Van Straalen N."/>
            <person name="Roelofs D."/>
        </authorList>
    </citation>
    <scope>NUCLEOTIDE SEQUENCE [LARGE SCALE GENOMIC DNA]</scope>
    <source>
        <strain evidence="11 12">VU population</strain>
        <tissue evidence="11">Whole body</tissue>
    </source>
</reference>
<dbReference type="InterPro" id="IPR036236">
    <property type="entry name" value="Znf_C2H2_sf"/>
</dbReference>
<dbReference type="Gene3D" id="3.30.160.60">
    <property type="entry name" value="Classic Zinc Finger"/>
    <property type="match status" value="9"/>
</dbReference>
<keyword evidence="3" id="KW-0677">Repeat</keyword>
<feature type="domain" description="C2H2-type" evidence="10">
    <location>
        <begin position="185"/>
        <end position="212"/>
    </location>
</feature>
<organism evidence="11 12">
    <name type="scientific">Folsomia candida</name>
    <name type="common">Springtail</name>
    <dbReference type="NCBI Taxonomy" id="158441"/>
    <lineage>
        <taxon>Eukaryota</taxon>
        <taxon>Metazoa</taxon>
        <taxon>Ecdysozoa</taxon>
        <taxon>Arthropoda</taxon>
        <taxon>Hexapoda</taxon>
        <taxon>Collembola</taxon>
        <taxon>Entomobryomorpha</taxon>
        <taxon>Isotomoidea</taxon>
        <taxon>Isotomidae</taxon>
        <taxon>Proisotominae</taxon>
        <taxon>Folsomia</taxon>
    </lineage>
</organism>
<proteinExistence type="predicted"/>
<feature type="domain" description="C2H2-type" evidence="10">
    <location>
        <begin position="246"/>
        <end position="273"/>
    </location>
</feature>
<feature type="domain" description="C2H2-type" evidence="10">
    <location>
        <begin position="479"/>
        <end position="506"/>
    </location>
</feature>
<keyword evidence="12" id="KW-1185">Reference proteome</keyword>
<keyword evidence="6" id="KW-0805">Transcription regulation</keyword>
<dbReference type="PROSITE" id="PS50157">
    <property type="entry name" value="ZINC_FINGER_C2H2_2"/>
    <property type="match status" value="12"/>
</dbReference>
<comment type="subcellular location">
    <subcellularLocation>
        <location evidence="1">Nucleus</location>
    </subcellularLocation>
</comment>
<comment type="caution">
    <text evidence="11">The sequence shown here is derived from an EMBL/GenBank/DDBJ whole genome shotgun (WGS) entry which is preliminary data.</text>
</comment>
<evidence type="ECO:0000256" key="1">
    <source>
        <dbReference type="ARBA" id="ARBA00004123"/>
    </source>
</evidence>
<feature type="domain" description="C2H2-type" evidence="10">
    <location>
        <begin position="213"/>
        <end position="242"/>
    </location>
</feature>
<dbReference type="FunFam" id="3.30.160.60:FF:000446">
    <property type="entry name" value="Zinc finger protein"/>
    <property type="match status" value="1"/>
</dbReference>
<keyword evidence="7" id="KW-0804">Transcription</keyword>
<dbReference type="PANTHER" id="PTHR47772">
    <property type="entry name" value="ZINC FINGER PROTEIN 200"/>
    <property type="match status" value="1"/>
</dbReference>
<dbReference type="AlphaFoldDB" id="A0A226EJB8"/>
<feature type="domain" description="C2H2-type" evidence="10">
    <location>
        <begin position="363"/>
        <end position="391"/>
    </location>
</feature>
<evidence type="ECO:0000256" key="6">
    <source>
        <dbReference type="ARBA" id="ARBA00023015"/>
    </source>
</evidence>
<evidence type="ECO:0000256" key="4">
    <source>
        <dbReference type="ARBA" id="ARBA00022771"/>
    </source>
</evidence>
<dbReference type="InterPro" id="IPR050636">
    <property type="entry name" value="C2H2-ZF_domain-containing"/>
</dbReference>
<dbReference type="SMART" id="SM00355">
    <property type="entry name" value="ZnF_C2H2"/>
    <property type="match status" value="17"/>
</dbReference>
<feature type="domain" description="C2H2-type" evidence="10">
    <location>
        <begin position="305"/>
        <end position="332"/>
    </location>
</feature>
<dbReference type="GO" id="GO:0008270">
    <property type="term" value="F:zinc ion binding"/>
    <property type="evidence" value="ECO:0007669"/>
    <property type="project" value="UniProtKB-KW"/>
</dbReference>
<dbReference type="SUPFAM" id="SSF57667">
    <property type="entry name" value="beta-beta-alpha zinc fingers"/>
    <property type="match status" value="7"/>
</dbReference>
<dbReference type="Proteomes" id="UP000198287">
    <property type="component" value="Unassembled WGS sequence"/>
</dbReference>
<feature type="domain" description="C2H2-type" evidence="10">
    <location>
        <begin position="420"/>
        <end position="447"/>
    </location>
</feature>
<evidence type="ECO:0000256" key="5">
    <source>
        <dbReference type="ARBA" id="ARBA00022833"/>
    </source>
</evidence>
<evidence type="ECO:0000256" key="3">
    <source>
        <dbReference type="ARBA" id="ARBA00022737"/>
    </source>
</evidence>
<evidence type="ECO:0000256" key="2">
    <source>
        <dbReference type="ARBA" id="ARBA00022723"/>
    </source>
</evidence>
<gene>
    <name evidence="11" type="ORF">Fcan01_06684</name>
</gene>